<organism evidence="6 7">
    <name type="scientific">Paratrimastix pyriformis</name>
    <dbReference type="NCBI Taxonomy" id="342808"/>
    <lineage>
        <taxon>Eukaryota</taxon>
        <taxon>Metamonada</taxon>
        <taxon>Preaxostyla</taxon>
        <taxon>Paratrimastigidae</taxon>
        <taxon>Paratrimastix</taxon>
    </lineage>
</organism>
<dbReference type="SMART" id="SM00054">
    <property type="entry name" value="EFh"/>
    <property type="match status" value="3"/>
</dbReference>
<dbReference type="Pfam" id="PF13499">
    <property type="entry name" value="EF-hand_7"/>
    <property type="match status" value="1"/>
</dbReference>
<dbReference type="Pfam" id="PF00036">
    <property type="entry name" value="EF-hand_1"/>
    <property type="match status" value="1"/>
</dbReference>
<feature type="region of interest" description="Disordered" evidence="4">
    <location>
        <begin position="1"/>
        <end position="22"/>
    </location>
</feature>
<keyword evidence="1" id="KW-0479">Metal-binding</keyword>
<dbReference type="InterPro" id="IPR011992">
    <property type="entry name" value="EF-hand-dom_pair"/>
</dbReference>
<proteinExistence type="predicted"/>
<accession>A0ABQ8U099</accession>
<evidence type="ECO:0000256" key="2">
    <source>
        <dbReference type="ARBA" id="ARBA00022737"/>
    </source>
</evidence>
<evidence type="ECO:0000256" key="3">
    <source>
        <dbReference type="ARBA" id="ARBA00022837"/>
    </source>
</evidence>
<dbReference type="InterPro" id="IPR018247">
    <property type="entry name" value="EF_Hand_1_Ca_BS"/>
</dbReference>
<feature type="domain" description="EF-hand" evidence="5">
    <location>
        <begin position="97"/>
        <end position="132"/>
    </location>
</feature>
<protein>
    <submittedName>
        <fullName evidence="6">Calcineurin subunit B</fullName>
    </submittedName>
</protein>
<evidence type="ECO:0000259" key="5">
    <source>
        <dbReference type="PROSITE" id="PS50222"/>
    </source>
</evidence>
<sequence length="183" mass="20872">MGNTHAGLLPFSPDEQSRMQDETKLSQDEMMNLFRKFRKMDLHKSGEITFEEFRRIPELASNPLVGRLFAVMDTDGNGIIDFDEFLNGISVFTPARSDEDRLRFLFSIYDVDRDGLISNGELFSVLKIMTGASLPDRSLQQLVDRTIRDYNRSGAPDGITFDDFRTMLTEKGAAFEQTLKVEL</sequence>
<dbReference type="Proteomes" id="UP001141327">
    <property type="component" value="Unassembled WGS sequence"/>
</dbReference>
<reference evidence="6" key="1">
    <citation type="journal article" date="2022" name="bioRxiv">
        <title>Genomics of Preaxostyla Flagellates Illuminates Evolutionary Transitions and the Path Towards Mitochondrial Loss.</title>
        <authorList>
            <person name="Novak L.V.F."/>
            <person name="Treitli S.C."/>
            <person name="Pyrih J."/>
            <person name="Halakuc P."/>
            <person name="Pipaliya S.V."/>
            <person name="Vacek V."/>
            <person name="Brzon O."/>
            <person name="Soukal P."/>
            <person name="Eme L."/>
            <person name="Dacks J.B."/>
            <person name="Karnkowska A."/>
            <person name="Elias M."/>
            <person name="Hampl V."/>
        </authorList>
    </citation>
    <scope>NUCLEOTIDE SEQUENCE</scope>
    <source>
        <strain evidence="6">RCP-MX</strain>
    </source>
</reference>
<evidence type="ECO:0000313" key="7">
    <source>
        <dbReference type="Proteomes" id="UP001141327"/>
    </source>
</evidence>
<dbReference type="PROSITE" id="PS50222">
    <property type="entry name" value="EF_HAND_2"/>
    <property type="match status" value="2"/>
</dbReference>
<dbReference type="PANTHER" id="PTHR45942">
    <property type="entry name" value="PROTEIN PHOSPATASE 3 REGULATORY SUBUNIT B ALPHA ISOFORM TYPE 1"/>
    <property type="match status" value="1"/>
</dbReference>
<dbReference type="EMBL" id="JAPMOS010000530">
    <property type="protein sequence ID" value="KAJ4452409.1"/>
    <property type="molecule type" value="Genomic_DNA"/>
</dbReference>
<dbReference type="InterPro" id="IPR002048">
    <property type="entry name" value="EF_hand_dom"/>
</dbReference>
<keyword evidence="7" id="KW-1185">Reference proteome</keyword>
<comment type="caution">
    <text evidence="6">The sequence shown here is derived from an EMBL/GenBank/DDBJ whole genome shotgun (WGS) entry which is preliminary data.</text>
</comment>
<evidence type="ECO:0000256" key="4">
    <source>
        <dbReference type="SAM" id="MobiDB-lite"/>
    </source>
</evidence>
<dbReference type="PROSITE" id="PS00018">
    <property type="entry name" value="EF_HAND_1"/>
    <property type="match status" value="2"/>
</dbReference>
<gene>
    <name evidence="6" type="ORF">PAPYR_13452</name>
</gene>
<evidence type="ECO:0000313" key="6">
    <source>
        <dbReference type="EMBL" id="KAJ4452409.1"/>
    </source>
</evidence>
<feature type="domain" description="EF-hand" evidence="5">
    <location>
        <begin position="60"/>
        <end position="95"/>
    </location>
</feature>
<dbReference type="Pfam" id="PF13202">
    <property type="entry name" value="EF-hand_5"/>
    <property type="match status" value="1"/>
</dbReference>
<dbReference type="SUPFAM" id="SSF47473">
    <property type="entry name" value="EF-hand"/>
    <property type="match status" value="1"/>
</dbReference>
<evidence type="ECO:0000256" key="1">
    <source>
        <dbReference type="ARBA" id="ARBA00022723"/>
    </source>
</evidence>
<name>A0ABQ8U099_9EUKA</name>
<dbReference type="Gene3D" id="1.10.238.10">
    <property type="entry name" value="EF-hand"/>
    <property type="match status" value="1"/>
</dbReference>
<keyword evidence="3" id="KW-0106">Calcium</keyword>
<keyword evidence="2" id="KW-0677">Repeat</keyword>